<evidence type="ECO:0000313" key="5">
    <source>
        <dbReference type="Proteomes" id="UP000315434"/>
    </source>
</evidence>
<dbReference type="Proteomes" id="UP000315434">
    <property type="component" value="Unassembled WGS sequence"/>
</dbReference>
<dbReference type="GO" id="GO:0016887">
    <property type="term" value="F:ATP hydrolysis activity"/>
    <property type="evidence" value="ECO:0007669"/>
    <property type="project" value="InterPro"/>
</dbReference>
<evidence type="ECO:0000256" key="1">
    <source>
        <dbReference type="ARBA" id="ARBA00022448"/>
    </source>
</evidence>
<dbReference type="PANTHER" id="PTHR42781">
    <property type="entry name" value="SPERMIDINE/PUTRESCINE IMPORT ATP-BINDING PROTEIN POTA"/>
    <property type="match status" value="1"/>
</dbReference>
<feature type="compositionally biased region" description="Basic and acidic residues" evidence="2">
    <location>
        <begin position="1"/>
        <end position="11"/>
    </location>
</feature>
<feature type="region of interest" description="Disordered" evidence="2">
    <location>
        <begin position="1"/>
        <end position="42"/>
    </location>
</feature>
<keyword evidence="4" id="KW-0067">ATP-binding</keyword>
<evidence type="ECO:0000313" key="4">
    <source>
        <dbReference type="EMBL" id="TRA96236.1"/>
    </source>
</evidence>
<sequence>MRRRPYQRETQGRSARNRSRGNCQGRPRRQRRSLSAQLSGGQKQRVAIARAIATKPPAMLFDEPTIPSRPRVAGKCGPGHAGSGQRGNDHGGGDPGD</sequence>
<dbReference type="InterPro" id="IPR027417">
    <property type="entry name" value="P-loop_NTPase"/>
</dbReference>
<feature type="compositionally biased region" description="Gly residues" evidence="2">
    <location>
        <begin position="76"/>
        <end position="85"/>
    </location>
</feature>
<dbReference type="RefSeq" id="WP_142843265.1">
    <property type="nucleotide sequence ID" value="NZ_JAPZAB010000011.1"/>
</dbReference>
<dbReference type="EMBL" id="SGNY01000011">
    <property type="protein sequence ID" value="TRA96236.1"/>
    <property type="molecule type" value="Genomic_DNA"/>
</dbReference>
<evidence type="ECO:0000256" key="2">
    <source>
        <dbReference type="SAM" id="MobiDB-lite"/>
    </source>
</evidence>
<organism evidence="4 5">
    <name type="scientific">Rhizobium rhizogenes</name>
    <name type="common">Agrobacterium rhizogenes</name>
    <dbReference type="NCBI Taxonomy" id="359"/>
    <lineage>
        <taxon>Bacteria</taxon>
        <taxon>Pseudomonadati</taxon>
        <taxon>Pseudomonadota</taxon>
        <taxon>Alphaproteobacteria</taxon>
        <taxon>Hyphomicrobiales</taxon>
        <taxon>Rhizobiaceae</taxon>
        <taxon>Rhizobium/Agrobacterium group</taxon>
        <taxon>Rhizobium</taxon>
    </lineage>
</organism>
<feature type="compositionally biased region" description="Basic and acidic residues" evidence="2">
    <location>
        <begin position="87"/>
        <end position="97"/>
    </location>
</feature>
<proteinExistence type="predicted"/>
<gene>
    <name evidence="4" type="ORF">EXN68_23955</name>
</gene>
<dbReference type="InterPro" id="IPR003439">
    <property type="entry name" value="ABC_transporter-like_ATP-bd"/>
</dbReference>
<reference evidence="4 5" key="1">
    <citation type="journal article" date="2019" name="Appl. Microbiol. Biotechnol.">
        <title>Differential efficiency of wild type rhizogenic strains for rol gene transformation of plants.</title>
        <authorList>
            <person name="Desmet S."/>
            <person name="De Keyser E."/>
            <person name="Van Vaerenbergh J."/>
            <person name="Baeyen S."/>
            <person name="Van Huylenbroeck J."/>
            <person name="Geelen D."/>
            <person name="Dhooghe E."/>
        </authorList>
    </citation>
    <scope>NUCLEOTIDE SEQUENCE [LARGE SCALE GENOMIC DNA]</scope>
    <source>
        <strain evidence="4 5">GBBC3284</strain>
    </source>
</reference>
<dbReference type="Gene3D" id="3.40.50.300">
    <property type="entry name" value="P-loop containing nucleotide triphosphate hydrolases"/>
    <property type="match status" value="1"/>
</dbReference>
<keyword evidence="4" id="KW-0547">Nucleotide-binding</keyword>
<evidence type="ECO:0000259" key="3">
    <source>
        <dbReference type="Pfam" id="PF00005"/>
    </source>
</evidence>
<keyword evidence="1" id="KW-0813">Transport</keyword>
<feature type="domain" description="ABC transporter" evidence="3">
    <location>
        <begin position="29"/>
        <end position="65"/>
    </location>
</feature>
<accession>A0A546X660</accession>
<dbReference type="SUPFAM" id="SSF52540">
    <property type="entry name" value="P-loop containing nucleoside triphosphate hydrolases"/>
    <property type="match status" value="1"/>
</dbReference>
<dbReference type="InterPro" id="IPR050093">
    <property type="entry name" value="ABC_SmlMolc_Importer"/>
</dbReference>
<dbReference type="PANTHER" id="PTHR42781:SF9">
    <property type="entry name" value="AMINO ACID ABC TRANSPORTER, ATP-BINDING PROTEIN-RELATED"/>
    <property type="match status" value="1"/>
</dbReference>
<feature type="region of interest" description="Disordered" evidence="2">
    <location>
        <begin position="60"/>
        <end position="97"/>
    </location>
</feature>
<comment type="caution">
    <text evidence="4">The sequence shown here is derived from an EMBL/GenBank/DDBJ whole genome shotgun (WGS) entry which is preliminary data.</text>
</comment>
<dbReference type="AlphaFoldDB" id="A0A546X660"/>
<name>A0A546X660_RHIRH</name>
<protein>
    <submittedName>
        <fullName evidence="4">ATP-binding cassette domain-containing protein</fullName>
    </submittedName>
</protein>
<dbReference type="Pfam" id="PF00005">
    <property type="entry name" value="ABC_tran"/>
    <property type="match status" value="1"/>
</dbReference>
<dbReference type="GO" id="GO:0005524">
    <property type="term" value="F:ATP binding"/>
    <property type="evidence" value="ECO:0007669"/>
    <property type="project" value="UniProtKB-KW"/>
</dbReference>